<dbReference type="SUPFAM" id="SSF54631">
    <property type="entry name" value="CBS-domain pair"/>
    <property type="match status" value="1"/>
</dbReference>
<reference evidence="4 5" key="1">
    <citation type="submission" date="2018-10" db="EMBL/GenBank/DDBJ databases">
        <title>Genomic Encyclopedia of Archaeal and Bacterial Type Strains, Phase II (KMG-II): from individual species to whole genera.</title>
        <authorList>
            <person name="Goeker M."/>
        </authorList>
    </citation>
    <scope>NUCLEOTIDE SEQUENCE [LARGE SCALE GENOMIC DNA]</scope>
    <source>
        <strain evidence="4 5">DSM 14954</strain>
    </source>
</reference>
<evidence type="ECO:0000313" key="5">
    <source>
        <dbReference type="Proteomes" id="UP000278962"/>
    </source>
</evidence>
<evidence type="ECO:0000256" key="1">
    <source>
        <dbReference type="ARBA" id="ARBA00023122"/>
    </source>
</evidence>
<keyword evidence="5" id="KW-1185">Reference proteome</keyword>
<sequence>MALTVRDIMETQVPPVYPDDPIEHVVRVLRDHELPGVPVINEGGRCVGIITEADLILAGETEDLHLPHYIELFGGIVFLESTKKFEERLRKAIGATAADVMTEDPLTIDPEASVAEAARTIARAKHNRLPVVEHGRLIGIVTRVDVLDALTAE</sequence>
<evidence type="ECO:0000256" key="2">
    <source>
        <dbReference type="PROSITE-ProRule" id="PRU00703"/>
    </source>
</evidence>
<dbReference type="AlphaFoldDB" id="A0A660KX55"/>
<dbReference type="PROSITE" id="PS51371">
    <property type="entry name" value="CBS"/>
    <property type="match status" value="2"/>
</dbReference>
<protein>
    <submittedName>
        <fullName evidence="4">CBS domain protein</fullName>
    </submittedName>
</protein>
<keyword evidence="1 2" id="KW-0129">CBS domain</keyword>
<dbReference type="Pfam" id="PF00571">
    <property type="entry name" value="CBS"/>
    <property type="match status" value="2"/>
</dbReference>
<gene>
    <name evidence="4" type="ORF">C8N24_6689</name>
</gene>
<dbReference type="InterPro" id="IPR046342">
    <property type="entry name" value="CBS_dom_sf"/>
</dbReference>
<dbReference type="Gene3D" id="3.10.580.10">
    <property type="entry name" value="CBS-domain"/>
    <property type="match status" value="1"/>
</dbReference>
<dbReference type="PANTHER" id="PTHR43080:SF2">
    <property type="entry name" value="CBS DOMAIN-CONTAINING PROTEIN"/>
    <property type="match status" value="1"/>
</dbReference>
<feature type="domain" description="CBS" evidence="3">
    <location>
        <begin position="9"/>
        <end position="66"/>
    </location>
</feature>
<dbReference type="InterPro" id="IPR000644">
    <property type="entry name" value="CBS_dom"/>
</dbReference>
<dbReference type="SMART" id="SM00116">
    <property type="entry name" value="CBS"/>
    <property type="match status" value="2"/>
</dbReference>
<evidence type="ECO:0000259" key="3">
    <source>
        <dbReference type="PROSITE" id="PS51371"/>
    </source>
</evidence>
<organism evidence="4 5">
    <name type="scientific">Solirubrobacter pauli</name>
    <dbReference type="NCBI Taxonomy" id="166793"/>
    <lineage>
        <taxon>Bacteria</taxon>
        <taxon>Bacillati</taxon>
        <taxon>Actinomycetota</taxon>
        <taxon>Thermoleophilia</taxon>
        <taxon>Solirubrobacterales</taxon>
        <taxon>Solirubrobacteraceae</taxon>
        <taxon>Solirubrobacter</taxon>
    </lineage>
</organism>
<evidence type="ECO:0000313" key="4">
    <source>
        <dbReference type="EMBL" id="RKQ85055.1"/>
    </source>
</evidence>
<name>A0A660KX55_9ACTN</name>
<accession>A0A660KX55</accession>
<proteinExistence type="predicted"/>
<dbReference type="OrthoDB" id="9799454at2"/>
<dbReference type="RefSeq" id="WP_121258663.1">
    <property type="nucleotide sequence ID" value="NZ_RBIL01000003.1"/>
</dbReference>
<dbReference type="CDD" id="cd04586">
    <property type="entry name" value="CBS_pair_BON_assoc"/>
    <property type="match status" value="1"/>
</dbReference>
<comment type="caution">
    <text evidence="4">The sequence shown here is derived from an EMBL/GenBank/DDBJ whole genome shotgun (WGS) entry which is preliminary data.</text>
</comment>
<dbReference type="InterPro" id="IPR051257">
    <property type="entry name" value="Diverse_CBS-Domain"/>
</dbReference>
<dbReference type="Proteomes" id="UP000278962">
    <property type="component" value="Unassembled WGS sequence"/>
</dbReference>
<dbReference type="PANTHER" id="PTHR43080">
    <property type="entry name" value="CBS DOMAIN-CONTAINING PROTEIN CBSX3, MITOCHONDRIAL"/>
    <property type="match status" value="1"/>
</dbReference>
<dbReference type="EMBL" id="RBIL01000003">
    <property type="protein sequence ID" value="RKQ85055.1"/>
    <property type="molecule type" value="Genomic_DNA"/>
</dbReference>
<feature type="domain" description="CBS" evidence="3">
    <location>
        <begin position="101"/>
        <end position="153"/>
    </location>
</feature>